<reference evidence="1 2" key="1">
    <citation type="journal article" date="2018" name="Front. Plant Sci.">
        <title>Red Clover (Trifolium pratense) and Zigzag Clover (T. medium) - A Picture of Genomic Similarities and Differences.</title>
        <authorList>
            <person name="Dluhosova J."/>
            <person name="Istvanek J."/>
            <person name="Nedelnik J."/>
            <person name="Repkova J."/>
        </authorList>
    </citation>
    <scope>NUCLEOTIDE SEQUENCE [LARGE SCALE GENOMIC DNA]</scope>
    <source>
        <strain evidence="2">cv. 10/8</strain>
        <tissue evidence="1">Leaf</tissue>
    </source>
</reference>
<evidence type="ECO:0000313" key="2">
    <source>
        <dbReference type="Proteomes" id="UP000265520"/>
    </source>
</evidence>
<name>A0A392QPH4_9FABA</name>
<feature type="non-terminal residue" evidence="1">
    <location>
        <position position="1"/>
    </location>
</feature>
<evidence type="ECO:0000313" key="1">
    <source>
        <dbReference type="EMBL" id="MCI25762.1"/>
    </source>
</evidence>
<keyword evidence="2" id="KW-1185">Reference proteome</keyword>
<dbReference type="EMBL" id="LXQA010149257">
    <property type="protein sequence ID" value="MCI25762.1"/>
    <property type="molecule type" value="Genomic_DNA"/>
</dbReference>
<organism evidence="1 2">
    <name type="scientific">Trifolium medium</name>
    <dbReference type="NCBI Taxonomy" id="97028"/>
    <lineage>
        <taxon>Eukaryota</taxon>
        <taxon>Viridiplantae</taxon>
        <taxon>Streptophyta</taxon>
        <taxon>Embryophyta</taxon>
        <taxon>Tracheophyta</taxon>
        <taxon>Spermatophyta</taxon>
        <taxon>Magnoliopsida</taxon>
        <taxon>eudicotyledons</taxon>
        <taxon>Gunneridae</taxon>
        <taxon>Pentapetalae</taxon>
        <taxon>rosids</taxon>
        <taxon>fabids</taxon>
        <taxon>Fabales</taxon>
        <taxon>Fabaceae</taxon>
        <taxon>Papilionoideae</taxon>
        <taxon>50 kb inversion clade</taxon>
        <taxon>NPAAA clade</taxon>
        <taxon>Hologalegina</taxon>
        <taxon>IRL clade</taxon>
        <taxon>Trifolieae</taxon>
        <taxon>Trifolium</taxon>
    </lineage>
</organism>
<sequence>KKTKFTMLTMNLIVTHQSPQMPMCPSESKTFRSFTSDFDSSEYGLPASDSVRF</sequence>
<accession>A0A392QPH4</accession>
<protein>
    <submittedName>
        <fullName evidence="1">Uncharacterized protein</fullName>
    </submittedName>
</protein>
<dbReference type="Proteomes" id="UP000265520">
    <property type="component" value="Unassembled WGS sequence"/>
</dbReference>
<comment type="caution">
    <text evidence="1">The sequence shown here is derived from an EMBL/GenBank/DDBJ whole genome shotgun (WGS) entry which is preliminary data.</text>
</comment>
<proteinExistence type="predicted"/>
<dbReference type="AlphaFoldDB" id="A0A392QPH4"/>